<organism evidence="2 3">
    <name type="scientific">Tritrichomonas musculus</name>
    <dbReference type="NCBI Taxonomy" id="1915356"/>
    <lineage>
        <taxon>Eukaryota</taxon>
        <taxon>Metamonada</taxon>
        <taxon>Parabasalia</taxon>
        <taxon>Tritrichomonadida</taxon>
        <taxon>Tritrichomonadidae</taxon>
        <taxon>Tritrichomonas</taxon>
    </lineage>
</organism>
<feature type="compositionally biased region" description="Basic and acidic residues" evidence="1">
    <location>
        <begin position="81"/>
        <end position="96"/>
    </location>
</feature>
<evidence type="ECO:0000256" key="1">
    <source>
        <dbReference type="SAM" id="MobiDB-lite"/>
    </source>
</evidence>
<protein>
    <submittedName>
        <fullName evidence="2">Uncharacterized protein</fullName>
    </submittedName>
</protein>
<gene>
    <name evidence="2" type="ORF">M9Y10_022602</name>
</gene>
<comment type="caution">
    <text evidence="2">The sequence shown here is derived from an EMBL/GenBank/DDBJ whole genome shotgun (WGS) entry which is preliminary data.</text>
</comment>
<accession>A0ABR2KSU8</accession>
<feature type="compositionally biased region" description="Polar residues" evidence="1">
    <location>
        <begin position="65"/>
        <end position="80"/>
    </location>
</feature>
<evidence type="ECO:0000313" key="3">
    <source>
        <dbReference type="Proteomes" id="UP001470230"/>
    </source>
</evidence>
<dbReference type="Proteomes" id="UP001470230">
    <property type="component" value="Unassembled WGS sequence"/>
</dbReference>
<reference evidence="2 3" key="1">
    <citation type="submission" date="2024-04" db="EMBL/GenBank/DDBJ databases">
        <title>Tritrichomonas musculus Genome.</title>
        <authorList>
            <person name="Alves-Ferreira E."/>
            <person name="Grigg M."/>
            <person name="Lorenzi H."/>
            <person name="Galac M."/>
        </authorList>
    </citation>
    <scope>NUCLEOTIDE SEQUENCE [LARGE SCALE GENOMIC DNA]</scope>
    <source>
        <strain evidence="2 3">EAF2021</strain>
    </source>
</reference>
<feature type="region of interest" description="Disordered" evidence="1">
    <location>
        <begin position="1"/>
        <end position="20"/>
    </location>
</feature>
<proteinExistence type="predicted"/>
<sequence length="347" mass="39625">MNGVNNQYYASSKQQVQTQSHTYLSSIRDLQASDAEENLKKKREQQIAFAESLRKQIDEKRQRIHQQQPNQKRNINQQFKDTQRNEPHFTFGKESETSEVTKPQNFPYFQPKESAINSFGNDENFDFSFSVNVEPLASKNDDYSYSQSNSSSHPRRQILTKADLSQFDKFSSSSINSGNSSFCRHGAIQINTDSPFATSTIATPPQGFSIRRHPISQPMNFLQPQTEYDQIDFKSSNSRFDNSDCFKTEQKLSTYSQRPLPRVCPQRQTKFNYTESNENLQISPSMSLGLSNTITKKINYRPPQVHPRAKSVLLQPVEKMASVPLDAVSELVYPDGHLSPAVSSRDI</sequence>
<keyword evidence="3" id="KW-1185">Reference proteome</keyword>
<name>A0ABR2KSU8_9EUKA</name>
<feature type="region of interest" description="Disordered" evidence="1">
    <location>
        <begin position="58"/>
        <end position="106"/>
    </location>
</feature>
<dbReference type="EMBL" id="JAPFFF010000003">
    <property type="protein sequence ID" value="KAK8894169.1"/>
    <property type="molecule type" value="Genomic_DNA"/>
</dbReference>
<evidence type="ECO:0000313" key="2">
    <source>
        <dbReference type="EMBL" id="KAK8894169.1"/>
    </source>
</evidence>